<dbReference type="Pfam" id="PF26640">
    <property type="entry name" value="DUF8212"/>
    <property type="match status" value="1"/>
</dbReference>
<feature type="domain" description="DUF8212" evidence="4">
    <location>
        <begin position="802"/>
        <end position="831"/>
    </location>
</feature>
<comment type="caution">
    <text evidence="5">The sequence shown here is derived from an EMBL/GenBank/DDBJ whole genome shotgun (WGS) entry which is preliminary data.</text>
</comment>
<dbReference type="InterPro" id="IPR054289">
    <property type="entry name" value="DUF7025"/>
</dbReference>
<dbReference type="Pfam" id="PF00004">
    <property type="entry name" value="AAA"/>
    <property type="match status" value="1"/>
</dbReference>
<dbReference type="Gene3D" id="3.40.50.300">
    <property type="entry name" value="P-loop containing nucleotide triphosphate hydrolases"/>
    <property type="match status" value="1"/>
</dbReference>
<organism evidence="5 6">
    <name type="scientific">Fusarium avenaceum</name>
    <dbReference type="NCBI Taxonomy" id="40199"/>
    <lineage>
        <taxon>Eukaryota</taxon>
        <taxon>Fungi</taxon>
        <taxon>Dikarya</taxon>
        <taxon>Ascomycota</taxon>
        <taxon>Pezizomycotina</taxon>
        <taxon>Sordariomycetes</taxon>
        <taxon>Hypocreomycetidae</taxon>
        <taxon>Hypocreales</taxon>
        <taxon>Nectriaceae</taxon>
        <taxon>Fusarium</taxon>
        <taxon>Fusarium tricinctum species complex</taxon>
    </lineage>
</organism>
<dbReference type="InterPro" id="IPR058525">
    <property type="entry name" value="DUF8212"/>
</dbReference>
<dbReference type="InterPro" id="IPR003959">
    <property type="entry name" value="ATPase_AAA_core"/>
</dbReference>
<dbReference type="GO" id="GO:0005524">
    <property type="term" value="F:ATP binding"/>
    <property type="evidence" value="ECO:0007669"/>
    <property type="project" value="InterPro"/>
</dbReference>
<dbReference type="Pfam" id="PF06985">
    <property type="entry name" value="HET"/>
    <property type="match status" value="1"/>
</dbReference>
<name>A0A9P7KX66_9HYPO</name>
<evidence type="ECO:0000259" key="1">
    <source>
        <dbReference type="Pfam" id="PF00004"/>
    </source>
</evidence>
<feature type="non-terminal residue" evidence="5">
    <location>
        <position position="897"/>
    </location>
</feature>
<dbReference type="InterPro" id="IPR027417">
    <property type="entry name" value="P-loop_NTPase"/>
</dbReference>
<dbReference type="PANTHER" id="PTHR10622">
    <property type="entry name" value="HET DOMAIN-CONTAINING PROTEIN"/>
    <property type="match status" value="1"/>
</dbReference>
<feature type="domain" description="DUF7025" evidence="3">
    <location>
        <begin position="208"/>
        <end position="303"/>
    </location>
</feature>
<dbReference type="SUPFAM" id="SSF52540">
    <property type="entry name" value="P-loop containing nucleoside triphosphate hydrolases"/>
    <property type="match status" value="1"/>
</dbReference>
<protein>
    <recommendedName>
        <fullName evidence="7">AAA+ ATPase domain-containing protein</fullName>
    </recommendedName>
</protein>
<evidence type="ECO:0000259" key="2">
    <source>
        <dbReference type="Pfam" id="PF06985"/>
    </source>
</evidence>
<feature type="domain" description="ATPase AAA-type core" evidence="1">
    <location>
        <begin position="463"/>
        <end position="572"/>
    </location>
</feature>
<evidence type="ECO:0008006" key="7">
    <source>
        <dbReference type="Google" id="ProtNLM"/>
    </source>
</evidence>
<dbReference type="Pfam" id="PF22942">
    <property type="entry name" value="DUF7025"/>
    <property type="match status" value="1"/>
</dbReference>
<evidence type="ECO:0000313" key="6">
    <source>
        <dbReference type="Proteomes" id="UP000782241"/>
    </source>
</evidence>
<dbReference type="Proteomes" id="UP000782241">
    <property type="component" value="Unassembled WGS sequence"/>
</dbReference>
<feature type="domain" description="Heterokaryon incompatibility" evidence="2">
    <location>
        <begin position="585"/>
        <end position="670"/>
    </location>
</feature>
<keyword evidence="6" id="KW-1185">Reference proteome</keyword>
<reference evidence="5" key="1">
    <citation type="submission" date="2021-04" db="EMBL/GenBank/DDBJ databases">
        <title>Draft genome of Fusarium avenaceum strain F156N33, isolated from an atmospheric sample in Virginia.</title>
        <authorList>
            <person name="Yang S."/>
            <person name="Vinatzer B.A."/>
            <person name="Coleman J."/>
        </authorList>
    </citation>
    <scope>NUCLEOTIDE SEQUENCE</scope>
    <source>
        <strain evidence="5">F156N33</strain>
    </source>
</reference>
<evidence type="ECO:0000259" key="3">
    <source>
        <dbReference type="Pfam" id="PF22942"/>
    </source>
</evidence>
<evidence type="ECO:0000313" key="5">
    <source>
        <dbReference type="EMBL" id="KAG5664934.1"/>
    </source>
</evidence>
<dbReference type="PANTHER" id="PTHR10622:SF10">
    <property type="entry name" value="HET DOMAIN-CONTAINING PROTEIN"/>
    <property type="match status" value="1"/>
</dbReference>
<dbReference type="InterPro" id="IPR010730">
    <property type="entry name" value="HET"/>
</dbReference>
<sequence length="897" mass="102116">MTENTGPDVAETGSSPTYTIIHQVKCPGSSPAHSCHPAIASFLDVPRLFLGDNKASPLRGRHSGEHTKLKTKLDPDISFVIHRTYNCLEYHASVFAALEEAPSGVSVLAEDARHAVTELEHMEIVSNHLSDAIEEVKDRDSYDVGEFQHTSLLLGWGREQSLIAPYLHFYYARDLFAKHECRLQSQKEHINLLLGYLSDEFGREFKEAEDLFSKGLVTRKHFHKLFGPREVLATINRAGHQIAMVSRYPPLPGSDPMRVECEIMDFNGKLVKYKRIVSIPWPKNLSESDTASFGSLSAFPVRFDGQLKRRLRKRGKLFWKLRKRKLIQYTAPDELFEYQMKNGRYMVDVETYHRSCGESRPEDPNMDEFVEQLNIMDFSEFTAPPPEEFVLLMPPTIYGFGFHDKQWRRLEVRFATEIIWNDRAFEMLVLPQKEKDLLNASVLKSKASDELKIFSGRGPGVVILLHGGPGIGKTFAAVALAELSRRPLYRLTFSDIGTSVREVESNLNQAFYLGGIWDAIMLLDECDIYLETRRQSDLSRNAIVSIILHVLDYHQGITILTSRGLDLDAALQPRVHEFYGNLPKYAILSHTWGSEEVTFQDWADSSSIPHESGYTKIIEACKQAKGDGYLYVWVDTNCIDKTSSAELTEAINSMFTWYNRAGICYAYLSDVPTFKPISFAKGFRRSRWFKRGWTLQELLAPEEVVFYAADWSRIGTKATLVREIAEATGINIKYLCPEKRAVAATRDGWTKSLHITCHEASVAERMSWLARRETTRIEDMAYCMLGIFGISMPLLYGEGQGAFLRLQEEILKSSDDHSLFCWSWTMDEGQSSLLSLRPHSFLEATHYRRSRSNAQPSPYSMTNAGLSIRLRVIRCWSSHIAILNVQIPDTNEYVGIP</sequence>
<proteinExistence type="predicted"/>
<gene>
    <name evidence="5" type="ORF">KAF25_008668</name>
</gene>
<dbReference type="AlphaFoldDB" id="A0A9P7KX66"/>
<dbReference type="GO" id="GO:0016887">
    <property type="term" value="F:ATP hydrolysis activity"/>
    <property type="evidence" value="ECO:0007669"/>
    <property type="project" value="InterPro"/>
</dbReference>
<evidence type="ECO:0000259" key="4">
    <source>
        <dbReference type="Pfam" id="PF26640"/>
    </source>
</evidence>
<dbReference type="EMBL" id="JAGPUO010000002">
    <property type="protein sequence ID" value="KAG5664934.1"/>
    <property type="molecule type" value="Genomic_DNA"/>
</dbReference>
<accession>A0A9P7KX66</accession>